<dbReference type="SUPFAM" id="SSF55637">
    <property type="entry name" value="Cell cycle regulatory proteins"/>
    <property type="match status" value="1"/>
</dbReference>
<proteinExistence type="predicted"/>
<dbReference type="AlphaFoldDB" id="A0A9N9RUV1"/>
<dbReference type="GO" id="GO:0016538">
    <property type="term" value="F:cyclin-dependent protein serine/threonine kinase regulator activity"/>
    <property type="evidence" value="ECO:0007669"/>
    <property type="project" value="InterPro"/>
</dbReference>
<evidence type="ECO:0000313" key="2">
    <source>
        <dbReference type="Proteomes" id="UP001153620"/>
    </source>
</evidence>
<evidence type="ECO:0000313" key="1">
    <source>
        <dbReference type="EMBL" id="CAG9804182.1"/>
    </source>
</evidence>
<reference evidence="1" key="2">
    <citation type="submission" date="2022-10" db="EMBL/GenBank/DDBJ databases">
        <authorList>
            <consortium name="ENA_rothamsted_submissions"/>
            <consortium name="culmorum"/>
            <person name="King R."/>
        </authorList>
    </citation>
    <scope>NUCLEOTIDE SEQUENCE</scope>
</reference>
<dbReference type="Gene3D" id="3.30.170.10">
    <property type="entry name" value="Cyclin-dependent kinase, regulatory subunit"/>
    <property type="match status" value="1"/>
</dbReference>
<gene>
    <name evidence="1" type="ORF">CHIRRI_LOCUS7075</name>
</gene>
<dbReference type="Proteomes" id="UP001153620">
    <property type="component" value="Chromosome 2"/>
</dbReference>
<dbReference type="EMBL" id="OU895878">
    <property type="protein sequence ID" value="CAG9804182.1"/>
    <property type="molecule type" value="Genomic_DNA"/>
</dbReference>
<organism evidence="1 2">
    <name type="scientific">Chironomus riparius</name>
    <dbReference type="NCBI Taxonomy" id="315576"/>
    <lineage>
        <taxon>Eukaryota</taxon>
        <taxon>Metazoa</taxon>
        <taxon>Ecdysozoa</taxon>
        <taxon>Arthropoda</taxon>
        <taxon>Hexapoda</taxon>
        <taxon>Insecta</taxon>
        <taxon>Pterygota</taxon>
        <taxon>Neoptera</taxon>
        <taxon>Endopterygota</taxon>
        <taxon>Diptera</taxon>
        <taxon>Nematocera</taxon>
        <taxon>Chironomoidea</taxon>
        <taxon>Chironomidae</taxon>
        <taxon>Chironominae</taxon>
        <taxon>Chironomus</taxon>
    </lineage>
</organism>
<sequence length="44" mass="5087">MSSSAAQIYYSDKYEDEEYEYRWSCYAAKRPSSFGSKKSSDVGE</sequence>
<protein>
    <submittedName>
        <fullName evidence="1">Uncharacterized protein</fullName>
    </submittedName>
</protein>
<dbReference type="InterPro" id="IPR036858">
    <property type="entry name" value="Cyclin-dep_kinase_reg-sub_sf"/>
</dbReference>
<name>A0A9N9RUV1_9DIPT</name>
<reference evidence="1" key="1">
    <citation type="submission" date="2022-01" db="EMBL/GenBank/DDBJ databases">
        <authorList>
            <person name="King R."/>
        </authorList>
    </citation>
    <scope>NUCLEOTIDE SEQUENCE</scope>
</reference>
<accession>A0A9N9RUV1</accession>
<keyword evidence="2" id="KW-1185">Reference proteome</keyword>